<evidence type="ECO:0000256" key="1">
    <source>
        <dbReference type="SAM" id="MobiDB-lite"/>
    </source>
</evidence>
<dbReference type="OrthoDB" id="5383784at2759"/>
<reference evidence="2" key="1">
    <citation type="submission" date="2021-03" db="EMBL/GenBank/DDBJ databases">
        <authorList>
            <person name="Tagirdzhanova G."/>
        </authorList>
    </citation>
    <scope>NUCLEOTIDE SEQUENCE</scope>
</reference>
<comment type="caution">
    <text evidence="2">The sequence shown here is derived from an EMBL/GenBank/DDBJ whole genome shotgun (WGS) entry which is preliminary data.</text>
</comment>
<name>A0A8H3F2M4_9LECA</name>
<gene>
    <name evidence="2" type="ORF">GOMPHAMPRED_001003</name>
</gene>
<feature type="region of interest" description="Disordered" evidence="1">
    <location>
        <begin position="17"/>
        <end position="67"/>
    </location>
</feature>
<organism evidence="2 3">
    <name type="scientific">Gomphillus americanus</name>
    <dbReference type="NCBI Taxonomy" id="1940652"/>
    <lineage>
        <taxon>Eukaryota</taxon>
        <taxon>Fungi</taxon>
        <taxon>Dikarya</taxon>
        <taxon>Ascomycota</taxon>
        <taxon>Pezizomycotina</taxon>
        <taxon>Lecanoromycetes</taxon>
        <taxon>OSLEUM clade</taxon>
        <taxon>Ostropomycetidae</taxon>
        <taxon>Ostropales</taxon>
        <taxon>Graphidaceae</taxon>
        <taxon>Gomphilloideae</taxon>
        <taxon>Gomphillus</taxon>
    </lineage>
</organism>
<keyword evidence="3" id="KW-1185">Reference proteome</keyword>
<protein>
    <submittedName>
        <fullName evidence="2">Uncharacterized protein</fullName>
    </submittedName>
</protein>
<sequence length="524" mass="58311">MVQQAYIHRLALGRSAFEPAANPDEGRQSSDETASDRLTTAADETGSTPFVQAYDNRGNPQNPASRTQARQIIRAYNEVLATVGVCARVETEGRDDPHDQAKGSSRKADQAIVSENEVGFWLSFVDELLCMYGPADPVKDVVDKVQTFDIYTGISLKNIFAIEVSCQGIMQVLFAGEFAHRTFCLLWASSDIFVEIGREMLINRFVTSQQSKHRRWLNSGIIHVGEKIVKLAIFYTLYPIQLYAGLQRLNLLPLWPLLPNPFSKSFFRHTLPPMPLIWNGNSVLSWGIAAATCPATVFLGMQFFSASMLSKSTTYALSTMPRPDYPDEASYRITRDEFFEGQERVLNRLRHQTSLQAEIRKDIASLKRTLVDINLQFRNVWRKYVLGKRPSVGFPEDVDNEASLDVYIIPEPVSGAQGSTGPVQMPTPLALAGSTTITPNSPLLTPTSSEEESDFNEANTSNVRIRARSGSTSTLHMDVEFTTTDQIGGLVHTSSFASSPHPRSSIEMTQTGPARRKLVIYPYI</sequence>
<evidence type="ECO:0000313" key="2">
    <source>
        <dbReference type="EMBL" id="CAF9916428.1"/>
    </source>
</evidence>
<dbReference type="Proteomes" id="UP000664169">
    <property type="component" value="Unassembled WGS sequence"/>
</dbReference>
<accession>A0A8H3F2M4</accession>
<dbReference type="EMBL" id="CAJPDQ010000011">
    <property type="protein sequence ID" value="CAF9916428.1"/>
    <property type="molecule type" value="Genomic_DNA"/>
</dbReference>
<feature type="compositionally biased region" description="Polar residues" evidence="1">
    <location>
        <begin position="58"/>
        <end position="67"/>
    </location>
</feature>
<feature type="compositionally biased region" description="Polar residues" evidence="1">
    <location>
        <begin position="435"/>
        <end position="448"/>
    </location>
</feature>
<dbReference type="AlphaFoldDB" id="A0A8H3F2M4"/>
<evidence type="ECO:0000313" key="3">
    <source>
        <dbReference type="Proteomes" id="UP000664169"/>
    </source>
</evidence>
<feature type="region of interest" description="Disordered" evidence="1">
    <location>
        <begin position="435"/>
        <end position="459"/>
    </location>
</feature>
<proteinExistence type="predicted"/>